<evidence type="ECO:0000256" key="1">
    <source>
        <dbReference type="ARBA" id="ARBA00004651"/>
    </source>
</evidence>
<keyword evidence="7 8" id="KW-0472">Membrane</keyword>
<feature type="transmembrane region" description="Helical" evidence="8">
    <location>
        <begin position="26"/>
        <end position="44"/>
    </location>
</feature>
<name>A0ABV9QUW1_9GAMM</name>
<keyword evidence="6 8" id="KW-1133">Transmembrane helix</keyword>
<comment type="caution">
    <text evidence="9">The sequence shown here is derived from an EMBL/GenBank/DDBJ whole genome shotgun (WGS) entry which is preliminary data.</text>
</comment>
<feature type="transmembrane region" description="Helical" evidence="8">
    <location>
        <begin position="306"/>
        <end position="325"/>
    </location>
</feature>
<feature type="transmembrane region" description="Helical" evidence="8">
    <location>
        <begin position="366"/>
        <end position="385"/>
    </location>
</feature>
<evidence type="ECO:0000256" key="2">
    <source>
        <dbReference type="ARBA" id="ARBA00022475"/>
    </source>
</evidence>
<keyword evidence="4" id="KW-0808">Transferase</keyword>
<dbReference type="EMBL" id="JBHSHD010000003">
    <property type="protein sequence ID" value="MFC4819379.1"/>
    <property type="molecule type" value="Genomic_DNA"/>
</dbReference>
<keyword evidence="2" id="KW-1003">Cell membrane</keyword>
<feature type="transmembrane region" description="Helical" evidence="8">
    <location>
        <begin position="89"/>
        <end position="107"/>
    </location>
</feature>
<keyword evidence="3" id="KW-0328">Glycosyltransferase</keyword>
<dbReference type="PANTHER" id="PTHR33908:SF11">
    <property type="entry name" value="MEMBRANE PROTEIN"/>
    <property type="match status" value="1"/>
</dbReference>
<feature type="transmembrane region" description="Helical" evidence="8">
    <location>
        <begin position="189"/>
        <end position="218"/>
    </location>
</feature>
<feature type="transmembrane region" description="Helical" evidence="8">
    <location>
        <begin position="337"/>
        <end position="354"/>
    </location>
</feature>
<organism evidence="9 10">
    <name type="scientific">Dokdonella ginsengisoli</name>
    <dbReference type="NCBI Taxonomy" id="363846"/>
    <lineage>
        <taxon>Bacteria</taxon>
        <taxon>Pseudomonadati</taxon>
        <taxon>Pseudomonadota</taxon>
        <taxon>Gammaproteobacteria</taxon>
        <taxon>Lysobacterales</taxon>
        <taxon>Rhodanobacteraceae</taxon>
        <taxon>Dokdonella</taxon>
    </lineage>
</organism>
<keyword evidence="5 8" id="KW-0812">Transmembrane</keyword>
<evidence type="ECO:0000256" key="6">
    <source>
        <dbReference type="ARBA" id="ARBA00022989"/>
    </source>
</evidence>
<evidence type="ECO:0000256" key="5">
    <source>
        <dbReference type="ARBA" id="ARBA00022692"/>
    </source>
</evidence>
<evidence type="ECO:0000256" key="3">
    <source>
        <dbReference type="ARBA" id="ARBA00022676"/>
    </source>
</evidence>
<dbReference type="RefSeq" id="WP_380019136.1">
    <property type="nucleotide sequence ID" value="NZ_JBHSHD010000003.1"/>
</dbReference>
<dbReference type="Proteomes" id="UP001595886">
    <property type="component" value="Unassembled WGS sequence"/>
</dbReference>
<evidence type="ECO:0000256" key="4">
    <source>
        <dbReference type="ARBA" id="ARBA00022679"/>
    </source>
</evidence>
<gene>
    <name evidence="9" type="ORF">ACFO6Q_03535</name>
</gene>
<reference evidence="10" key="1">
    <citation type="journal article" date="2019" name="Int. J. Syst. Evol. Microbiol.">
        <title>The Global Catalogue of Microorganisms (GCM) 10K type strain sequencing project: providing services to taxonomists for standard genome sequencing and annotation.</title>
        <authorList>
            <consortium name="The Broad Institute Genomics Platform"/>
            <consortium name="The Broad Institute Genome Sequencing Center for Infectious Disease"/>
            <person name="Wu L."/>
            <person name="Ma J."/>
        </authorList>
    </citation>
    <scope>NUCLEOTIDE SEQUENCE [LARGE SCALE GENOMIC DNA]</scope>
    <source>
        <strain evidence="10">CCUG 30340</strain>
    </source>
</reference>
<protein>
    <recommendedName>
        <fullName evidence="11">Glycosyltransferase RgtA/B/C/D-like domain-containing protein</fullName>
    </recommendedName>
</protein>
<proteinExistence type="predicted"/>
<sequence length="672" mass="73056">MSFVRSLAAETGAEERRTPERIARTLAIAAVALVAVVAIARLVLWTGNQQVAFDGAMNLEAARSMVEGQGYRRMYGDRDAFPHEIQTRAPYILPAAAVFGAFGVGLWQAQLTNLLYLFAFAAAAFVLVARATSWRWGLLAAATCLATPGIEDWGMNGYGEVPALTWWLLSLLVLYPRDGSAPIGAGRCFAAGLLAGLAVVTKTVLAIGLVALLPVLVAEIWRRQRRLGPVPALLAAFAAGALAPLLLHEVWRGFAIGDWALWKAWLEDEWQSVQQQAGVRTGFDDTGAFAGKIAAHFQVLAAGVGLAPWLLAAWLVLPALLLAGLRRRLASCGARPLVLTLAVFALIYFCWWLGVTPTQKAWYRRVFNGVLVLQMLATFTVALLWRERTRARYRAPLVAATATAIALQAGLAWSSLGDSGNWASSASRELLDRDLAAIGSLPAEAALYGAGWYSLPAVALYSGRHIDDLNAKLPADLAAQSRVYLLADPPMWTSGAERYWLRRFPWKLVAESLDLRVFELTTDRVRDPFDLTPVDPATVRGYFDVQSEGYAYAFGFHGREGDGWTWARPDTEVLLRYAGEAEFKLDVFLPQASSYQLGTPPGIRVLVGDCELGVLHPAAGERTQPTLPMSTCPQPERPFVHVRLVADNLLDSADDRPMSYVLRGVGFAGGAP</sequence>
<evidence type="ECO:0000256" key="8">
    <source>
        <dbReference type="SAM" id="Phobius"/>
    </source>
</evidence>
<dbReference type="PANTHER" id="PTHR33908">
    <property type="entry name" value="MANNOSYLTRANSFERASE YKCB-RELATED"/>
    <property type="match status" value="1"/>
</dbReference>
<feature type="transmembrane region" description="Helical" evidence="8">
    <location>
        <begin position="230"/>
        <end position="247"/>
    </location>
</feature>
<dbReference type="InterPro" id="IPR050297">
    <property type="entry name" value="LipidA_mod_glycosyltrf_83"/>
</dbReference>
<evidence type="ECO:0000313" key="9">
    <source>
        <dbReference type="EMBL" id="MFC4819379.1"/>
    </source>
</evidence>
<evidence type="ECO:0000256" key="7">
    <source>
        <dbReference type="ARBA" id="ARBA00023136"/>
    </source>
</evidence>
<accession>A0ABV9QUW1</accession>
<feature type="transmembrane region" description="Helical" evidence="8">
    <location>
        <begin position="114"/>
        <end position="132"/>
    </location>
</feature>
<evidence type="ECO:0008006" key="11">
    <source>
        <dbReference type="Google" id="ProtNLM"/>
    </source>
</evidence>
<evidence type="ECO:0000313" key="10">
    <source>
        <dbReference type="Proteomes" id="UP001595886"/>
    </source>
</evidence>
<comment type="subcellular location">
    <subcellularLocation>
        <location evidence="1">Cell membrane</location>
        <topology evidence="1">Multi-pass membrane protein</topology>
    </subcellularLocation>
</comment>
<keyword evidence="10" id="KW-1185">Reference proteome</keyword>